<feature type="compositionally biased region" description="Polar residues" evidence="1">
    <location>
        <begin position="220"/>
        <end position="237"/>
    </location>
</feature>
<dbReference type="EMBL" id="CAJNOJ010000015">
    <property type="protein sequence ID" value="CAF0811716.1"/>
    <property type="molecule type" value="Genomic_DNA"/>
</dbReference>
<comment type="caution">
    <text evidence="2">The sequence shown here is derived from an EMBL/GenBank/DDBJ whole genome shotgun (WGS) entry which is preliminary data.</text>
</comment>
<reference evidence="2" key="1">
    <citation type="submission" date="2021-02" db="EMBL/GenBank/DDBJ databases">
        <authorList>
            <person name="Nowell W R."/>
        </authorList>
    </citation>
    <scope>NUCLEOTIDE SEQUENCE</scope>
</reference>
<dbReference type="EMBL" id="CAJNOR010000733">
    <property type="protein sequence ID" value="CAF0994055.1"/>
    <property type="molecule type" value="Genomic_DNA"/>
</dbReference>
<dbReference type="InterPro" id="IPR029090">
    <property type="entry name" value="DUF4659"/>
</dbReference>
<evidence type="ECO:0000313" key="4">
    <source>
        <dbReference type="Proteomes" id="UP000663828"/>
    </source>
</evidence>
<dbReference type="OrthoDB" id="200110at2759"/>
<protein>
    <submittedName>
        <fullName evidence="2">Uncharacterized protein</fullName>
    </submittedName>
</protein>
<dbReference type="Pfam" id="PF15558">
    <property type="entry name" value="DUF4659"/>
    <property type="match status" value="1"/>
</dbReference>
<dbReference type="AlphaFoldDB" id="A0A813TQN2"/>
<dbReference type="Proteomes" id="UP000663852">
    <property type="component" value="Unassembled WGS sequence"/>
</dbReference>
<feature type="region of interest" description="Disordered" evidence="1">
    <location>
        <begin position="143"/>
        <end position="183"/>
    </location>
</feature>
<keyword evidence="4" id="KW-1185">Reference proteome</keyword>
<dbReference type="PANTHER" id="PTHR33663">
    <property type="entry name" value="COILED-COIL DOMAIN-CONTAINING PROTEIN 177"/>
    <property type="match status" value="1"/>
</dbReference>
<gene>
    <name evidence="2" type="ORF">EDS130_LOCUS5384</name>
    <name evidence="3" type="ORF">XAT740_LOCUS12851</name>
</gene>
<sequence length="499" mass="57924">MSGNDATRFFDTSGCLNLQRPTTGTPILSSSSSYRRYERRRPVSSSIVNRGQLKIDLYNFDHIDYADSKYVLTSPRSLEACSRLNIKPVTLLPKRLADIQDDIGSEKVRLSTLSNVRDQMEVDRLAKLQRCREEREKIIREETLAHASRSRTVDPQPTHVHETSIHRRPYSETRFNPSSSLVQGLHEPTTISSVPTHSYSSTGIRYPEYEANAELPPRPTSATRSTVSNSILKSSSARWPPPVPSPYYQNGDRDDQYDPRASTSAHFVDDVRRLNKSLQRISTSDTVSKQHSNDRYMNGLENVKEIIERRAARSAVRDDPEVAAFEKKQYEILLGHYDHELKIQKARENARRTETEKEIERYSSLLHDLSDQTMADERRQTELRRKVDKLRHTRHLYETLQAKNYEQQLLDLQKRRYELGNDLRQKDRRTRHFINDKQEAMNLSRSLAKSSQDLREYLRETNETFDDRARKAELTSSVLVKKANKAPANRRHLQSSLRT</sequence>
<feature type="region of interest" description="Disordered" evidence="1">
    <location>
        <begin position="213"/>
        <end position="259"/>
    </location>
</feature>
<evidence type="ECO:0000313" key="5">
    <source>
        <dbReference type="Proteomes" id="UP000663852"/>
    </source>
</evidence>
<accession>A0A813TQN2</accession>
<proteinExistence type="predicted"/>
<name>A0A813TQN2_ADIRI</name>
<feature type="compositionally biased region" description="Basic and acidic residues" evidence="1">
    <location>
        <begin position="159"/>
        <end position="171"/>
    </location>
</feature>
<evidence type="ECO:0000313" key="2">
    <source>
        <dbReference type="EMBL" id="CAF0811716.1"/>
    </source>
</evidence>
<feature type="compositionally biased region" description="Polar residues" evidence="1">
    <location>
        <begin position="173"/>
        <end position="182"/>
    </location>
</feature>
<evidence type="ECO:0000256" key="1">
    <source>
        <dbReference type="SAM" id="MobiDB-lite"/>
    </source>
</evidence>
<dbReference type="PANTHER" id="PTHR33663:SF2">
    <property type="entry name" value="COILED-COIL DOMAIN-CONTAINING PROTEIN 177"/>
    <property type="match status" value="1"/>
</dbReference>
<dbReference type="Proteomes" id="UP000663828">
    <property type="component" value="Unassembled WGS sequence"/>
</dbReference>
<evidence type="ECO:0000313" key="3">
    <source>
        <dbReference type="EMBL" id="CAF0994055.1"/>
    </source>
</evidence>
<organism evidence="2 5">
    <name type="scientific">Adineta ricciae</name>
    <name type="common">Rotifer</name>
    <dbReference type="NCBI Taxonomy" id="249248"/>
    <lineage>
        <taxon>Eukaryota</taxon>
        <taxon>Metazoa</taxon>
        <taxon>Spiralia</taxon>
        <taxon>Gnathifera</taxon>
        <taxon>Rotifera</taxon>
        <taxon>Eurotatoria</taxon>
        <taxon>Bdelloidea</taxon>
        <taxon>Adinetida</taxon>
        <taxon>Adinetidae</taxon>
        <taxon>Adineta</taxon>
    </lineage>
</organism>